<feature type="compositionally biased region" description="Pro residues" evidence="1">
    <location>
        <begin position="30"/>
        <end position="58"/>
    </location>
</feature>
<feature type="compositionally biased region" description="Low complexity" evidence="1">
    <location>
        <begin position="80"/>
        <end position="90"/>
    </location>
</feature>
<reference evidence="2" key="4">
    <citation type="submission" date="2019-03" db="UniProtKB">
        <authorList>
            <consortium name="EnsemblPlants"/>
        </authorList>
    </citation>
    <scope>IDENTIFICATION</scope>
</reference>
<evidence type="ECO:0000313" key="3">
    <source>
        <dbReference type="Proteomes" id="UP000015105"/>
    </source>
</evidence>
<dbReference type="Proteomes" id="UP000015105">
    <property type="component" value="Chromosome 5D"/>
</dbReference>
<reference evidence="3" key="1">
    <citation type="journal article" date="2014" name="Science">
        <title>Ancient hybridizations among the ancestral genomes of bread wheat.</title>
        <authorList>
            <consortium name="International Wheat Genome Sequencing Consortium,"/>
            <person name="Marcussen T."/>
            <person name="Sandve S.R."/>
            <person name="Heier L."/>
            <person name="Spannagl M."/>
            <person name="Pfeifer M."/>
            <person name="Jakobsen K.S."/>
            <person name="Wulff B.B."/>
            <person name="Steuernagel B."/>
            <person name="Mayer K.F."/>
            <person name="Olsen O.A."/>
        </authorList>
    </citation>
    <scope>NUCLEOTIDE SEQUENCE [LARGE SCALE GENOMIC DNA]</scope>
    <source>
        <strain evidence="3">cv. AL8/78</strain>
    </source>
</reference>
<reference evidence="2" key="5">
    <citation type="journal article" date="2021" name="G3 (Bethesda)">
        <title>Aegilops tauschii genome assembly Aet v5.0 features greater sequence contiguity and improved annotation.</title>
        <authorList>
            <person name="Wang L."/>
            <person name="Zhu T."/>
            <person name="Rodriguez J.C."/>
            <person name="Deal K.R."/>
            <person name="Dubcovsky J."/>
            <person name="McGuire P.E."/>
            <person name="Lux T."/>
            <person name="Spannagl M."/>
            <person name="Mayer K.F.X."/>
            <person name="Baldrich P."/>
            <person name="Meyers B.C."/>
            <person name="Huo N."/>
            <person name="Gu Y.Q."/>
            <person name="Zhou H."/>
            <person name="Devos K.M."/>
            <person name="Bennetzen J.L."/>
            <person name="Unver T."/>
            <person name="Budak H."/>
            <person name="Gulick P.J."/>
            <person name="Galiba G."/>
            <person name="Kalapos B."/>
            <person name="Nelson D.R."/>
            <person name="Li P."/>
            <person name="You F.M."/>
            <person name="Luo M.C."/>
            <person name="Dvorak J."/>
        </authorList>
    </citation>
    <scope>NUCLEOTIDE SEQUENCE [LARGE SCALE GENOMIC DNA]</scope>
    <source>
        <strain evidence="2">cv. AL8/78</strain>
    </source>
</reference>
<reference evidence="2" key="3">
    <citation type="journal article" date="2017" name="Nature">
        <title>Genome sequence of the progenitor of the wheat D genome Aegilops tauschii.</title>
        <authorList>
            <person name="Luo M.C."/>
            <person name="Gu Y.Q."/>
            <person name="Puiu D."/>
            <person name="Wang H."/>
            <person name="Twardziok S.O."/>
            <person name="Deal K.R."/>
            <person name="Huo N."/>
            <person name="Zhu T."/>
            <person name="Wang L."/>
            <person name="Wang Y."/>
            <person name="McGuire P.E."/>
            <person name="Liu S."/>
            <person name="Long H."/>
            <person name="Ramasamy R.K."/>
            <person name="Rodriguez J.C."/>
            <person name="Van S.L."/>
            <person name="Yuan L."/>
            <person name="Wang Z."/>
            <person name="Xia Z."/>
            <person name="Xiao L."/>
            <person name="Anderson O.D."/>
            <person name="Ouyang S."/>
            <person name="Liang Y."/>
            <person name="Zimin A.V."/>
            <person name="Pertea G."/>
            <person name="Qi P."/>
            <person name="Bennetzen J.L."/>
            <person name="Dai X."/>
            <person name="Dawson M.W."/>
            <person name="Muller H.G."/>
            <person name="Kugler K."/>
            <person name="Rivarola-Duarte L."/>
            <person name="Spannagl M."/>
            <person name="Mayer K.F.X."/>
            <person name="Lu F.H."/>
            <person name="Bevan M.W."/>
            <person name="Leroy P."/>
            <person name="Li P."/>
            <person name="You F.M."/>
            <person name="Sun Q."/>
            <person name="Liu Z."/>
            <person name="Lyons E."/>
            <person name="Wicker T."/>
            <person name="Salzberg S.L."/>
            <person name="Devos K.M."/>
            <person name="Dvorak J."/>
        </authorList>
    </citation>
    <scope>NUCLEOTIDE SEQUENCE [LARGE SCALE GENOMIC DNA]</scope>
    <source>
        <strain evidence="2">cv. AL8/78</strain>
    </source>
</reference>
<accession>A0A453JX80</accession>
<dbReference type="EnsemblPlants" id="AET5Gv20225700.3">
    <property type="protein sequence ID" value="AET5Gv20225700.3"/>
    <property type="gene ID" value="AET5Gv20225700"/>
</dbReference>
<sequence>DLAAVRPQARDGGRETATPASELRRRLPAIAPPPAARLPPTPRPPSSPDSRQSPPPASPLLRTAGAALASRPRRTPPPLYSLYSALSSTSRLPAQPAVRPSRGQGTRARRCRPHTVIRSSSSAAEALHYNTALRCRPH</sequence>
<organism evidence="2 3">
    <name type="scientific">Aegilops tauschii subsp. strangulata</name>
    <name type="common">Goatgrass</name>
    <dbReference type="NCBI Taxonomy" id="200361"/>
    <lineage>
        <taxon>Eukaryota</taxon>
        <taxon>Viridiplantae</taxon>
        <taxon>Streptophyta</taxon>
        <taxon>Embryophyta</taxon>
        <taxon>Tracheophyta</taxon>
        <taxon>Spermatophyta</taxon>
        <taxon>Magnoliopsida</taxon>
        <taxon>Liliopsida</taxon>
        <taxon>Poales</taxon>
        <taxon>Poaceae</taxon>
        <taxon>BOP clade</taxon>
        <taxon>Pooideae</taxon>
        <taxon>Triticodae</taxon>
        <taxon>Triticeae</taxon>
        <taxon>Triticinae</taxon>
        <taxon>Aegilops</taxon>
    </lineage>
</organism>
<dbReference type="AlphaFoldDB" id="A0A453JX80"/>
<dbReference type="Gramene" id="AET5Gv20225700.3">
    <property type="protein sequence ID" value="AET5Gv20225700.3"/>
    <property type="gene ID" value="AET5Gv20225700"/>
</dbReference>
<proteinExistence type="predicted"/>
<protein>
    <submittedName>
        <fullName evidence="2">Uncharacterized protein</fullName>
    </submittedName>
</protein>
<evidence type="ECO:0000256" key="1">
    <source>
        <dbReference type="SAM" id="MobiDB-lite"/>
    </source>
</evidence>
<reference evidence="3" key="2">
    <citation type="journal article" date="2017" name="Nat. Plants">
        <title>The Aegilops tauschii genome reveals multiple impacts of transposons.</title>
        <authorList>
            <person name="Zhao G."/>
            <person name="Zou C."/>
            <person name="Li K."/>
            <person name="Wang K."/>
            <person name="Li T."/>
            <person name="Gao L."/>
            <person name="Zhang X."/>
            <person name="Wang H."/>
            <person name="Yang Z."/>
            <person name="Liu X."/>
            <person name="Jiang W."/>
            <person name="Mao L."/>
            <person name="Kong X."/>
            <person name="Jiao Y."/>
            <person name="Jia J."/>
        </authorList>
    </citation>
    <scope>NUCLEOTIDE SEQUENCE [LARGE SCALE GENOMIC DNA]</scope>
    <source>
        <strain evidence="3">cv. AL8/78</strain>
    </source>
</reference>
<keyword evidence="3" id="KW-1185">Reference proteome</keyword>
<name>A0A453JX80_AEGTS</name>
<feature type="region of interest" description="Disordered" evidence="1">
    <location>
        <begin position="1"/>
        <end position="119"/>
    </location>
</feature>
<evidence type="ECO:0000313" key="2">
    <source>
        <dbReference type="EnsemblPlants" id="AET5Gv20225700.3"/>
    </source>
</evidence>